<gene>
    <name evidence="1" type="ORF">Pan54_24620</name>
</gene>
<proteinExistence type="predicted"/>
<name>A0A5C5XHV5_9PLAN</name>
<dbReference type="EMBL" id="SJPG01000001">
    <property type="protein sequence ID" value="TWT61725.1"/>
    <property type="molecule type" value="Genomic_DNA"/>
</dbReference>
<reference evidence="1 2" key="1">
    <citation type="submission" date="2019-02" db="EMBL/GenBank/DDBJ databases">
        <title>Deep-cultivation of Planctomycetes and their phenomic and genomic characterization uncovers novel biology.</title>
        <authorList>
            <person name="Wiegand S."/>
            <person name="Jogler M."/>
            <person name="Boedeker C."/>
            <person name="Pinto D."/>
            <person name="Vollmers J."/>
            <person name="Rivas-Marin E."/>
            <person name="Kohn T."/>
            <person name="Peeters S.H."/>
            <person name="Heuer A."/>
            <person name="Rast P."/>
            <person name="Oberbeckmann S."/>
            <person name="Bunk B."/>
            <person name="Jeske O."/>
            <person name="Meyerdierks A."/>
            <person name="Storesund J.E."/>
            <person name="Kallscheuer N."/>
            <person name="Luecker S."/>
            <person name="Lage O.M."/>
            <person name="Pohl T."/>
            <person name="Merkel B.J."/>
            <person name="Hornburger P."/>
            <person name="Mueller R.-W."/>
            <person name="Bruemmer F."/>
            <person name="Labrenz M."/>
            <person name="Spormann A.M."/>
            <person name="Op Den Camp H."/>
            <person name="Overmann J."/>
            <person name="Amann R."/>
            <person name="Jetten M.S.M."/>
            <person name="Mascher T."/>
            <person name="Medema M.H."/>
            <person name="Devos D.P."/>
            <person name="Kaster A.-K."/>
            <person name="Ovreas L."/>
            <person name="Rohde M."/>
            <person name="Galperin M.Y."/>
            <person name="Jogler C."/>
        </authorList>
    </citation>
    <scope>NUCLEOTIDE SEQUENCE [LARGE SCALE GENOMIC DNA]</scope>
    <source>
        <strain evidence="1 2">Pan54</strain>
    </source>
</reference>
<protein>
    <recommendedName>
        <fullName evidence="3">Toprim domain-containing protein</fullName>
    </recommendedName>
</protein>
<keyword evidence="2" id="KW-1185">Reference proteome</keyword>
<comment type="caution">
    <text evidence="1">The sequence shown here is derived from an EMBL/GenBank/DDBJ whole genome shotgun (WGS) entry which is preliminary data.</text>
</comment>
<dbReference type="AlphaFoldDB" id="A0A5C5XHV5"/>
<evidence type="ECO:0000313" key="2">
    <source>
        <dbReference type="Proteomes" id="UP000316095"/>
    </source>
</evidence>
<accession>A0A5C5XHV5</accession>
<evidence type="ECO:0008006" key="3">
    <source>
        <dbReference type="Google" id="ProtNLM"/>
    </source>
</evidence>
<dbReference type="CDD" id="cd00188">
    <property type="entry name" value="TOPRIM"/>
    <property type="match status" value="1"/>
</dbReference>
<sequence length="419" mass="47372">MNAIHHHIGEYTVELLSNMRRVSRLEVCPICGRGDWCLVSPDGTMAICPRTAEGAVKDLSEAGYLHEVHPDYVTPHPAPHYEPNNTVKVDFKHLSDIRRERAKPRLHDLARKLGVSVDALRRLKVGYNDFDKTYTFPERDGQGNIIGILLRYPSGPKKRIKGSKSGLSYADAWHNGSVPVLLVEGPSDTTALMSFGLNAIGRPSNRGGYAHLADLLSDFPDDRNIIVLGDNDRKVDGFWTGKYGAIQTATEVSKRLERTVYWTLPPDGMKDARAWLNENGGDNPTSMRDCFLEGLQLHVVTPPPVIRSFVPFQEPISLGSYRQEMLKRRLLSLDRPGDAGQFSKTTSSRFKRFVEAYGERCWELESLTVEQLREITESVIREVLDLDAFETEVLREQSDQQILNEKRREMQKLLAQELS</sequence>
<evidence type="ECO:0000313" key="1">
    <source>
        <dbReference type="EMBL" id="TWT61725.1"/>
    </source>
</evidence>
<dbReference type="Proteomes" id="UP000316095">
    <property type="component" value="Unassembled WGS sequence"/>
</dbReference>
<organism evidence="1 2">
    <name type="scientific">Rubinisphaera italica</name>
    <dbReference type="NCBI Taxonomy" id="2527969"/>
    <lineage>
        <taxon>Bacteria</taxon>
        <taxon>Pseudomonadati</taxon>
        <taxon>Planctomycetota</taxon>
        <taxon>Planctomycetia</taxon>
        <taxon>Planctomycetales</taxon>
        <taxon>Planctomycetaceae</taxon>
        <taxon>Rubinisphaera</taxon>
    </lineage>
</organism>